<evidence type="ECO:0000256" key="1">
    <source>
        <dbReference type="SAM" id="MobiDB-lite"/>
    </source>
</evidence>
<reference evidence="2" key="1">
    <citation type="journal article" date="2002" name="Nature">
        <title>The genome sequence and structure of rice chromosome 1.</title>
        <authorList>
            <person name="Sasaki T."/>
            <person name="Matsumoto T."/>
            <person name="Yamamoto K."/>
            <person name="Sakata K."/>
            <person name="Baba T."/>
            <person name="Katayose Y."/>
            <person name="Wu J."/>
            <person name="Niimura Y."/>
            <person name="Cheng Z."/>
            <person name="Nagamura Y."/>
            <person name="Antonio B.A."/>
            <person name="Kanamori H."/>
            <person name="Hosokawa S."/>
            <person name="Masukawa M."/>
            <person name="Arikawa K."/>
            <person name="Chiden Y."/>
            <person name="Hayashi M."/>
            <person name="Okamoto M."/>
            <person name="Ando T."/>
            <person name="Aoki H."/>
            <person name="Arita K."/>
            <person name="Hamada M."/>
            <person name="Harada C."/>
            <person name="Hijishita S."/>
            <person name="Honda M."/>
            <person name="Ichikawa Y."/>
            <person name="Idonuma A."/>
            <person name="Iijima M."/>
            <person name="Ikeda M."/>
            <person name="Ikeno M."/>
            <person name="Itoh S."/>
            <person name="Itoh T."/>
            <person name="Itoh Y."/>
            <person name="Itoh Y."/>
            <person name="Iwabuchi A."/>
            <person name="Kamiya K."/>
            <person name="Karasawa W."/>
            <person name="Katagiri S."/>
            <person name="Kikuta A."/>
            <person name="Kobayashi N."/>
            <person name="Kono I."/>
            <person name="Machita K."/>
            <person name="Maehara T."/>
            <person name="Mizuno H."/>
            <person name="Mizubayashi T."/>
            <person name="Mukai Y."/>
            <person name="Nagasaki H."/>
            <person name="Nakashima M."/>
            <person name="Nakama Y."/>
            <person name="Nakamichi Y."/>
            <person name="Nakamura M."/>
            <person name="Namiki N."/>
            <person name="Negishi M."/>
            <person name="Ohta I."/>
            <person name="Ono N."/>
            <person name="Saji S."/>
            <person name="Sakai K."/>
            <person name="Shibata M."/>
            <person name="Shimokawa T."/>
            <person name="Shomura A."/>
            <person name="Song J."/>
            <person name="Takazaki Y."/>
            <person name="Terasawa K."/>
            <person name="Tsuji K."/>
            <person name="Waki K."/>
            <person name="Yamagata H."/>
            <person name="Yamane H."/>
            <person name="Yoshiki S."/>
            <person name="Yoshihara R."/>
            <person name="Yukawa K."/>
            <person name="Zhong H."/>
            <person name="Iwama H."/>
            <person name="Endo T."/>
            <person name="Ito H."/>
            <person name="Hahn J.H."/>
            <person name="Kim H.I."/>
            <person name="Eun M.Y."/>
            <person name="Yano M."/>
            <person name="Jiang J."/>
            <person name="Gojobori T."/>
        </authorList>
    </citation>
    <scope>NUCLEOTIDE SEQUENCE [LARGE SCALE GENOMIC DNA]</scope>
</reference>
<feature type="region of interest" description="Disordered" evidence="1">
    <location>
        <begin position="1"/>
        <end position="20"/>
    </location>
</feature>
<dbReference type="EMBL" id="AP003205">
    <property type="protein sequence ID" value="BAD52736.1"/>
    <property type="molecule type" value="Genomic_DNA"/>
</dbReference>
<accession>Q5ZCS1</accession>
<dbReference type="Proteomes" id="UP000817658">
    <property type="component" value="Chromosome 1"/>
</dbReference>
<organism evidence="2">
    <name type="scientific">Oryza sativa subsp. japonica</name>
    <name type="common">Rice</name>
    <dbReference type="NCBI Taxonomy" id="39947"/>
    <lineage>
        <taxon>Eukaryota</taxon>
        <taxon>Viridiplantae</taxon>
        <taxon>Streptophyta</taxon>
        <taxon>Embryophyta</taxon>
        <taxon>Tracheophyta</taxon>
        <taxon>Spermatophyta</taxon>
        <taxon>Magnoliopsida</taxon>
        <taxon>Liliopsida</taxon>
        <taxon>Poales</taxon>
        <taxon>Poaceae</taxon>
        <taxon>BOP clade</taxon>
        <taxon>Oryzoideae</taxon>
        <taxon>Oryzeae</taxon>
        <taxon>Oryzinae</taxon>
        <taxon>Oryza</taxon>
        <taxon>Oryza sativa</taxon>
    </lineage>
</organism>
<dbReference type="AlphaFoldDB" id="Q5ZCS1"/>
<feature type="region of interest" description="Disordered" evidence="1">
    <location>
        <begin position="83"/>
        <end position="112"/>
    </location>
</feature>
<feature type="compositionally biased region" description="Polar residues" evidence="1">
    <location>
        <begin position="83"/>
        <end position="92"/>
    </location>
</feature>
<name>Q5ZCS1_ORYSJ</name>
<gene>
    <name evidence="2" type="primary">B1146B04.19</name>
</gene>
<sequence>MKAKSEIFNSVSDATRSEKCKHRKRIAESKLNIKKVNLSCLFVGAIPSYEPSDMFEDSLQSGNLSEVDSEDMKHEKFWNGSITALPQPSLSQPKGAPWSKSGEEKIPSATGGQAKQFRVVKFCWKFVKTRRKKSDKKRRPPNLSSC</sequence>
<protein>
    <submittedName>
        <fullName evidence="2">HGWP repeat containing protein-like</fullName>
    </submittedName>
</protein>
<proteinExistence type="predicted"/>
<evidence type="ECO:0000313" key="2">
    <source>
        <dbReference type="EMBL" id="BAD52736.1"/>
    </source>
</evidence>